<protein>
    <recommendedName>
        <fullName evidence="9">Major facilitator superfamily (MFS) profile domain-containing protein</fullName>
    </recommendedName>
</protein>
<feature type="domain" description="Major facilitator superfamily (MFS) profile" evidence="9">
    <location>
        <begin position="29"/>
        <end position="466"/>
    </location>
</feature>
<keyword evidence="3" id="KW-0813">Transport</keyword>
<keyword evidence="11" id="KW-1185">Reference proteome</keyword>
<feature type="transmembrane region" description="Helical" evidence="8">
    <location>
        <begin position="443"/>
        <end position="462"/>
    </location>
</feature>
<dbReference type="InterPro" id="IPR001958">
    <property type="entry name" value="Tet-R_TetA/multi-R_MdtG-like"/>
</dbReference>
<sequence length="483" mass="51677">MGLKARILSSKIPKALRVISKARSSKWFIITAVSIAIFTDTFLYGVIVPVLPFALTERAGIAADRVQFWTSIMLAAYSASLVVAAPISGYFADHSRSRQSPFLLGLLALSGGTVMLCVGKNIGILVAARVLQGFSSGLVWSVGLALLIDTVGSDQIGQAMGYVGIGINLGVLLSPLLGGLVFDRKGYYSVFAMAFGLIALDIILRLAIVERKPAVQASGLQEDTQSILTSNDNRESQRVSIENRHEGDIRQNNPTSKRRVPAAFRLLSSKRFAVAIFVSLVQAALTSSFDTILPLFVRDTFGWDATGAGLIFLPIAIPAVVSPVAGWISDRYGTRWLAAISLLLVCPFLVCLRYVTHNTISQKILLVGLLFGTGLCLNVILAPAMAEIAYVIEAKEKKTPGIFGPSGAYAQAYGLSCLAFAAGGVVGSIWAGMIVDRSGWSTVTWTLGLLSAVTVIPVVFWMGGRLRMGVRREGDEEAIEQTS</sequence>
<gene>
    <name evidence="10" type="ORF">BGAL_0968g00010</name>
</gene>
<evidence type="ECO:0000256" key="5">
    <source>
        <dbReference type="ARBA" id="ARBA00022989"/>
    </source>
</evidence>
<evidence type="ECO:0000256" key="6">
    <source>
        <dbReference type="ARBA" id="ARBA00023136"/>
    </source>
</evidence>
<feature type="transmembrane region" description="Helical" evidence="8">
    <location>
        <begin position="336"/>
        <end position="355"/>
    </location>
</feature>
<dbReference type="InterPro" id="IPR020846">
    <property type="entry name" value="MFS_dom"/>
</dbReference>
<dbReference type="GO" id="GO:0022857">
    <property type="term" value="F:transmembrane transporter activity"/>
    <property type="evidence" value="ECO:0007669"/>
    <property type="project" value="InterPro"/>
</dbReference>
<feature type="compositionally biased region" description="Basic and acidic residues" evidence="7">
    <location>
        <begin position="232"/>
        <end position="249"/>
    </location>
</feature>
<evidence type="ECO:0000256" key="4">
    <source>
        <dbReference type="ARBA" id="ARBA00022692"/>
    </source>
</evidence>
<keyword evidence="5 8" id="KW-1133">Transmembrane helix</keyword>
<reference evidence="10 11" key="1">
    <citation type="submission" date="2017-12" db="EMBL/GenBank/DDBJ databases">
        <title>Comparative genomics of Botrytis spp.</title>
        <authorList>
            <person name="Valero-Jimenez C.A."/>
            <person name="Tapia P."/>
            <person name="Veloso J."/>
            <person name="Silva-Moreno E."/>
            <person name="Staats M."/>
            <person name="Valdes J.H."/>
            <person name="Van Kan J.A.L."/>
        </authorList>
    </citation>
    <scope>NUCLEOTIDE SEQUENCE [LARGE SCALE GENOMIC DNA]</scope>
    <source>
        <strain evidence="10 11">MUCL435</strain>
    </source>
</reference>
<evidence type="ECO:0000256" key="2">
    <source>
        <dbReference type="ARBA" id="ARBA00006829"/>
    </source>
</evidence>
<evidence type="ECO:0000313" key="10">
    <source>
        <dbReference type="EMBL" id="THV43748.1"/>
    </source>
</evidence>
<evidence type="ECO:0000313" key="11">
    <source>
        <dbReference type="Proteomes" id="UP000308671"/>
    </source>
</evidence>
<dbReference type="Gene3D" id="1.20.1250.20">
    <property type="entry name" value="MFS general substrate transporter like domains"/>
    <property type="match status" value="1"/>
</dbReference>
<dbReference type="Proteomes" id="UP000308671">
    <property type="component" value="Unassembled WGS sequence"/>
</dbReference>
<feature type="transmembrane region" description="Helical" evidence="8">
    <location>
        <begin position="272"/>
        <end position="297"/>
    </location>
</feature>
<dbReference type="SUPFAM" id="SSF103473">
    <property type="entry name" value="MFS general substrate transporter"/>
    <property type="match status" value="1"/>
</dbReference>
<organism evidence="10 11">
    <name type="scientific">Botrytis galanthina</name>
    <dbReference type="NCBI Taxonomy" id="278940"/>
    <lineage>
        <taxon>Eukaryota</taxon>
        <taxon>Fungi</taxon>
        <taxon>Dikarya</taxon>
        <taxon>Ascomycota</taxon>
        <taxon>Pezizomycotina</taxon>
        <taxon>Leotiomycetes</taxon>
        <taxon>Helotiales</taxon>
        <taxon>Sclerotiniaceae</taxon>
        <taxon>Botrytis</taxon>
    </lineage>
</organism>
<feature type="transmembrane region" description="Helical" evidence="8">
    <location>
        <begin position="160"/>
        <end position="182"/>
    </location>
</feature>
<dbReference type="PANTHER" id="PTHR23506:SF23">
    <property type="entry name" value="GH10249P"/>
    <property type="match status" value="1"/>
</dbReference>
<comment type="similarity">
    <text evidence="2">Belongs to the major facilitator superfamily. Vesicular transporter family.</text>
</comment>
<evidence type="ECO:0000256" key="1">
    <source>
        <dbReference type="ARBA" id="ARBA00004141"/>
    </source>
</evidence>
<dbReference type="OrthoDB" id="5086884at2759"/>
<keyword evidence="6 8" id="KW-0472">Membrane</keyword>
<feature type="transmembrane region" description="Helical" evidence="8">
    <location>
        <begin position="68"/>
        <end position="91"/>
    </location>
</feature>
<feature type="transmembrane region" description="Helical" evidence="8">
    <location>
        <begin position="309"/>
        <end position="329"/>
    </location>
</feature>
<dbReference type="GO" id="GO:0016020">
    <property type="term" value="C:membrane"/>
    <property type="evidence" value="ECO:0007669"/>
    <property type="project" value="UniProtKB-SubCell"/>
</dbReference>
<dbReference type="EMBL" id="PQXL01000963">
    <property type="protein sequence ID" value="THV43748.1"/>
    <property type="molecule type" value="Genomic_DNA"/>
</dbReference>
<evidence type="ECO:0000256" key="3">
    <source>
        <dbReference type="ARBA" id="ARBA00022448"/>
    </source>
</evidence>
<keyword evidence="4 8" id="KW-0812">Transmembrane</keyword>
<dbReference type="Pfam" id="PF07690">
    <property type="entry name" value="MFS_1"/>
    <property type="match status" value="1"/>
</dbReference>
<proteinExistence type="inferred from homology"/>
<comment type="caution">
    <text evidence="10">The sequence shown here is derived from an EMBL/GenBank/DDBJ whole genome shotgun (WGS) entry which is preliminary data.</text>
</comment>
<dbReference type="PANTHER" id="PTHR23506">
    <property type="entry name" value="GH10249P"/>
    <property type="match status" value="1"/>
</dbReference>
<evidence type="ECO:0000256" key="8">
    <source>
        <dbReference type="SAM" id="Phobius"/>
    </source>
</evidence>
<accession>A0A4S8QGY6</accession>
<feature type="transmembrane region" description="Helical" evidence="8">
    <location>
        <begin position="27"/>
        <end position="48"/>
    </location>
</feature>
<dbReference type="PROSITE" id="PS50850">
    <property type="entry name" value="MFS"/>
    <property type="match status" value="1"/>
</dbReference>
<dbReference type="PRINTS" id="PR01035">
    <property type="entry name" value="TCRTETA"/>
</dbReference>
<dbReference type="InterPro" id="IPR036259">
    <property type="entry name" value="MFS_trans_sf"/>
</dbReference>
<dbReference type="InterPro" id="IPR011701">
    <property type="entry name" value="MFS"/>
</dbReference>
<feature type="transmembrane region" description="Helical" evidence="8">
    <location>
        <begin position="130"/>
        <end position="148"/>
    </location>
</feature>
<feature type="transmembrane region" description="Helical" evidence="8">
    <location>
        <begin position="103"/>
        <end position="124"/>
    </location>
</feature>
<evidence type="ECO:0000259" key="9">
    <source>
        <dbReference type="PROSITE" id="PS50850"/>
    </source>
</evidence>
<feature type="region of interest" description="Disordered" evidence="7">
    <location>
        <begin position="231"/>
        <end position="253"/>
    </location>
</feature>
<feature type="transmembrane region" description="Helical" evidence="8">
    <location>
        <begin position="367"/>
        <end position="392"/>
    </location>
</feature>
<name>A0A4S8QGY6_9HELO</name>
<feature type="transmembrane region" description="Helical" evidence="8">
    <location>
        <begin position="412"/>
        <end position="431"/>
    </location>
</feature>
<dbReference type="CDD" id="cd17325">
    <property type="entry name" value="MFS_MdtG_SLC18_like"/>
    <property type="match status" value="1"/>
</dbReference>
<dbReference type="AlphaFoldDB" id="A0A4S8QGY6"/>
<comment type="subcellular location">
    <subcellularLocation>
        <location evidence="1">Membrane</location>
        <topology evidence="1">Multi-pass membrane protein</topology>
    </subcellularLocation>
</comment>
<evidence type="ECO:0000256" key="7">
    <source>
        <dbReference type="SAM" id="MobiDB-lite"/>
    </source>
</evidence>
<dbReference type="InterPro" id="IPR050930">
    <property type="entry name" value="MFS_Vesicular_Transporter"/>
</dbReference>
<feature type="transmembrane region" description="Helical" evidence="8">
    <location>
        <begin position="188"/>
        <end position="208"/>
    </location>
</feature>